<keyword evidence="10 15" id="KW-0798">TonB box</keyword>
<keyword evidence="8" id="KW-0408">Iron</keyword>
<keyword evidence="19" id="KW-1185">Reference proteome</keyword>
<dbReference type="PROSITE" id="PS52016">
    <property type="entry name" value="TONB_DEPENDENT_REC_3"/>
    <property type="match status" value="1"/>
</dbReference>
<name>K8PPE1_9BRAD</name>
<sequence length="742" mass="80902">MASSASLGNVRTEGLAGLYRPEEALERLLQNTDLRFNFTGKRTVTIINSSLLNANAQATLSPIEVSDQKSKDAPAVQGYVPKRSASGTKTNTSILETPQAISVVGREQVVDQQSQSIVEALRYTSGVSTNVNPNDNRFESLRIRGFEPVLYLDGLQLPYGSQLYGRPKVDPFMLDRIEVLKGPSSSLYGQIAPGGLINMVSLMPTTTPIRMVEFQANNFGRLQAGFDVGGPADPKGDLLYRITGVIHGGGTQIDHVDDFRGAISPSFTWRPDMDTTLTVLGSYQRDDSGVAIQFLPSVGTLYPNPNGQLPVSKFVGEPGFNQFTRTQYWVGYQFEHHASDVWTVRQNLRYASIDTMVKAVIGAGLQSDNQTLNRSAFIVPEKADAFTVDNQAEARFNTGALSHIALFGLDYRHVTSDFSQYYSPMVSPINLYNTVYGAAIADPPLVAHNGQVQDQLGIYVQDQIALDRWRLTLSGRHDWVSTDTTNYLANTRQSQNDSAFSGRAGLNYVFDSGVSPYIAYARSFQPTIGTLASTSEPLKPTTGEQYEAGVKYQPVGTNILLTAAVFDITQQNIVTTYPVPIGQQQTAEGRSRGVELEASASLSNGLKFAAAYTYTDTKNMSAGNAAQLGKHFITVPLNQAAVWADYTFQEGQAAGFGFGGGIRYIGESFGDAANTILIPDYTLFDATVHYDLSNLDPRLRGTKVAVNVNNIFDKAYVSTCASLNQCYYGTGRVVTGSLRYTW</sequence>
<dbReference type="FunFam" id="2.170.130.10:FF:000001">
    <property type="entry name" value="Catecholate siderophore TonB-dependent receptor"/>
    <property type="match status" value="1"/>
</dbReference>
<dbReference type="PATRIC" id="fig|883078.3.peg.489"/>
<evidence type="ECO:0000256" key="10">
    <source>
        <dbReference type="ARBA" id="ARBA00023077"/>
    </source>
</evidence>
<keyword evidence="3 14" id="KW-0813">Transport</keyword>
<evidence type="ECO:0000313" key="18">
    <source>
        <dbReference type="EMBL" id="EKS41375.1"/>
    </source>
</evidence>
<dbReference type="Pfam" id="PF00593">
    <property type="entry name" value="TonB_dep_Rec_b-barrel"/>
    <property type="match status" value="1"/>
</dbReference>
<dbReference type="GO" id="GO:0015344">
    <property type="term" value="F:siderophore uptake transmembrane transporter activity"/>
    <property type="evidence" value="ECO:0007669"/>
    <property type="project" value="TreeGrafter"/>
</dbReference>
<evidence type="ECO:0000256" key="15">
    <source>
        <dbReference type="RuleBase" id="RU003357"/>
    </source>
</evidence>
<dbReference type="PANTHER" id="PTHR32552:SF68">
    <property type="entry name" value="FERRICHROME OUTER MEMBRANE TRANSPORTER_PHAGE RECEPTOR"/>
    <property type="match status" value="1"/>
</dbReference>
<dbReference type="EMBL" id="AGWX01000001">
    <property type="protein sequence ID" value="EKS41375.1"/>
    <property type="molecule type" value="Genomic_DNA"/>
</dbReference>
<evidence type="ECO:0000256" key="2">
    <source>
        <dbReference type="ARBA" id="ARBA00009810"/>
    </source>
</evidence>
<dbReference type="InterPro" id="IPR012910">
    <property type="entry name" value="Plug_dom"/>
</dbReference>
<dbReference type="InterPro" id="IPR039426">
    <property type="entry name" value="TonB-dep_rcpt-like"/>
</dbReference>
<evidence type="ECO:0000256" key="5">
    <source>
        <dbReference type="ARBA" id="ARBA00022496"/>
    </source>
</evidence>
<dbReference type="Proteomes" id="UP000001096">
    <property type="component" value="Unassembled WGS sequence"/>
</dbReference>
<dbReference type="AlphaFoldDB" id="K8PPE1"/>
<evidence type="ECO:0000256" key="12">
    <source>
        <dbReference type="ARBA" id="ARBA00023170"/>
    </source>
</evidence>
<evidence type="ECO:0000256" key="3">
    <source>
        <dbReference type="ARBA" id="ARBA00022448"/>
    </source>
</evidence>
<evidence type="ECO:0000256" key="4">
    <source>
        <dbReference type="ARBA" id="ARBA00022452"/>
    </source>
</evidence>
<dbReference type="InterPro" id="IPR010105">
    <property type="entry name" value="TonB_sidphr_rcpt"/>
</dbReference>
<evidence type="ECO:0000256" key="1">
    <source>
        <dbReference type="ARBA" id="ARBA00004571"/>
    </source>
</evidence>
<keyword evidence="12 18" id="KW-0675">Receptor</keyword>
<evidence type="ECO:0000256" key="11">
    <source>
        <dbReference type="ARBA" id="ARBA00023136"/>
    </source>
</evidence>
<keyword evidence="11 14" id="KW-0472">Membrane</keyword>
<dbReference type="InterPro" id="IPR036942">
    <property type="entry name" value="Beta-barrel_TonB_sf"/>
</dbReference>
<evidence type="ECO:0000256" key="7">
    <source>
        <dbReference type="ARBA" id="ARBA00022729"/>
    </source>
</evidence>
<dbReference type="GO" id="GO:0015891">
    <property type="term" value="P:siderophore transport"/>
    <property type="evidence" value="ECO:0007669"/>
    <property type="project" value="InterPro"/>
</dbReference>
<feature type="domain" description="TonB-dependent receptor plug" evidence="17">
    <location>
        <begin position="95"/>
        <end position="195"/>
    </location>
</feature>
<evidence type="ECO:0000259" key="17">
    <source>
        <dbReference type="Pfam" id="PF07715"/>
    </source>
</evidence>
<dbReference type="Gene3D" id="2.170.130.10">
    <property type="entry name" value="TonB-dependent receptor, plug domain"/>
    <property type="match status" value="1"/>
</dbReference>
<evidence type="ECO:0000259" key="16">
    <source>
        <dbReference type="Pfam" id="PF00593"/>
    </source>
</evidence>
<proteinExistence type="inferred from homology"/>
<keyword evidence="7" id="KW-0732">Signal</keyword>
<comment type="similarity">
    <text evidence="2 14 15">Belongs to the TonB-dependent receptor family.</text>
</comment>
<keyword evidence="5" id="KW-0410">Iron transport</keyword>
<organism evidence="18 19">
    <name type="scientific">Afipia broomeae ATCC 49717</name>
    <dbReference type="NCBI Taxonomy" id="883078"/>
    <lineage>
        <taxon>Bacteria</taxon>
        <taxon>Pseudomonadati</taxon>
        <taxon>Pseudomonadota</taxon>
        <taxon>Alphaproteobacteria</taxon>
        <taxon>Hyphomicrobiales</taxon>
        <taxon>Nitrobacteraceae</taxon>
        <taxon>Afipia</taxon>
    </lineage>
</organism>
<gene>
    <name evidence="18" type="ORF">HMPREF9695_00467</name>
</gene>
<dbReference type="NCBIfam" id="TIGR01783">
    <property type="entry name" value="TonB-siderophor"/>
    <property type="match status" value="1"/>
</dbReference>
<evidence type="ECO:0000256" key="6">
    <source>
        <dbReference type="ARBA" id="ARBA00022692"/>
    </source>
</evidence>
<dbReference type="HOGENOM" id="CLU_008287_9_0_5"/>
<evidence type="ECO:0000256" key="9">
    <source>
        <dbReference type="ARBA" id="ARBA00023065"/>
    </source>
</evidence>
<dbReference type="FunFam" id="2.40.170.20:FF:000005">
    <property type="entry name" value="TonB-dependent siderophore receptor"/>
    <property type="match status" value="1"/>
</dbReference>
<keyword evidence="4 14" id="KW-1134">Transmembrane beta strand</keyword>
<dbReference type="Gene3D" id="2.40.170.20">
    <property type="entry name" value="TonB-dependent receptor, beta-barrel domain"/>
    <property type="match status" value="1"/>
</dbReference>
<reference evidence="18 19" key="1">
    <citation type="submission" date="2012-04" db="EMBL/GenBank/DDBJ databases">
        <title>The Genome Sequence of Afipia broomeae ATCC 49717.</title>
        <authorList>
            <consortium name="The Broad Institute Genome Sequencing Platform"/>
            <person name="Earl A."/>
            <person name="Ward D."/>
            <person name="Feldgarden M."/>
            <person name="Gevers D."/>
            <person name="Huys G."/>
            <person name="Walker B."/>
            <person name="Young S.K."/>
            <person name="Zeng Q."/>
            <person name="Gargeya S."/>
            <person name="Fitzgerald M."/>
            <person name="Haas B."/>
            <person name="Abouelleil A."/>
            <person name="Alvarado L."/>
            <person name="Arachchi H.M."/>
            <person name="Berlin A."/>
            <person name="Chapman S.B."/>
            <person name="Goldberg J."/>
            <person name="Griggs A."/>
            <person name="Gujja S."/>
            <person name="Hansen M."/>
            <person name="Howarth C."/>
            <person name="Imamovic A."/>
            <person name="Larimer J."/>
            <person name="McCowen C."/>
            <person name="Montmayeur A."/>
            <person name="Murphy C."/>
            <person name="Neiman D."/>
            <person name="Pearson M."/>
            <person name="Priest M."/>
            <person name="Roberts A."/>
            <person name="Saif S."/>
            <person name="Shea T."/>
            <person name="Sisk P."/>
            <person name="Sykes S."/>
            <person name="Wortman J."/>
            <person name="Nusbaum C."/>
            <person name="Birren B."/>
        </authorList>
    </citation>
    <scope>NUCLEOTIDE SEQUENCE [LARGE SCALE GENOMIC DNA]</scope>
    <source>
        <strain evidence="18 19">ATCC 49717</strain>
    </source>
</reference>
<keyword evidence="9" id="KW-0406">Ion transport</keyword>
<feature type="domain" description="TonB-dependent receptor-like beta-barrel" evidence="16">
    <location>
        <begin position="269"/>
        <end position="711"/>
    </location>
</feature>
<dbReference type="InterPro" id="IPR000531">
    <property type="entry name" value="Beta-barrel_TonB"/>
</dbReference>
<keyword evidence="6 14" id="KW-0812">Transmembrane</keyword>
<evidence type="ECO:0000256" key="13">
    <source>
        <dbReference type="ARBA" id="ARBA00023237"/>
    </source>
</evidence>
<comment type="caution">
    <text evidence="18">The sequence shown here is derived from an EMBL/GenBank/DDBJ whole genome shotgun (WGS) entry which is preliminary data.</text>
</comment>
<evidence type="ECO:0000256" key="8">
    <source>
        <dbReference type="ARBA" id="ARBA00023004"/>
    </source>
</evidence>
<dbReference type="GO" id="GO:0009279">
    <property type="term" value="C:cell outer membrane"/>
    <property type="evidence" value="ECO:0007669"/>
    <property type="project" value="UniProtKB-SubCell"/>
</dbReference>
<dbReference type="Gene3D" id="3.55.50.30">
    <property type="match status" value="1"/>
</dbReference>
<dbReference type="CDD" id="cd01347">
    <property type="entry name" value="ligand_gated_channel"/>
    <property type="match status" value="1"/>
</dbReference>
<dbReference type="GO" id="GO:0038023">
    <property type="term" value="F:signaling receptor activity"/>
    <property type="evidence" value="ECO:0007669"/>
    <property type="project" value="InterPro"/>
</dbReference>
<accession>K8PPE1</accession>
<keyword evidence="13 14" id="KW-0998">Cell outer membrane</keyword>
<dbReference type="PANTHER" id="PTHR32552">
    <property type="entry name" value="FERRICHROME IRON RECEPTOR-RELATED"/>
    <property type="match status" value="1"/>
</dbReference>
<protein>
    <submittedName>
        <fullName evidence="18">TonB-dependent siderophore receptor</fullName>
    </submittedName>
</protein>
<dbReference type="eggNOG" id="COG4773">
    <property type="taxonomic scope" value="Bacteria"/>
</dbReference>
<evidence type="ECO:0000313" key="19">
    <source>
        <dbReference type="Proteomes" id="UP000001096"/>
    </source>
</evidence>
<dbReference type="InterPro" id="IPR037066">
    <property type="entry name" value="Plug_dom_sf"/>
</dbReference>
<dbReference type="Pfam" id="PF07715">
    <property type="entry name" value="Plug"/>
    <property type="match status" value="1"/>
</dbReference>
<dbReference type="SUPFAM" id="SSF56935">
    <property type="entry name" value="Porins"/>
    <property type="match status" value="1"/>
</dbReference>
<dbReference type="RefSeq" id="WP_006019174.1">
    <property type="nucleotide sequence ID" value="NZ_KB375282.1"/>
</dbReference>
<comment type="subcellular location">
    <subcellularLocation>
        <location evidence="1 14">Cell outer membrane</location>
        <topology evidence="1 14">Multi-pass membrane protein</topology>
    </subcellularLocation>
</comment>
<evidence type="ECO:0000256" key="14">
    <source>
        <dbReference type="PROSITE-ProRule" id="PRU01360"/>
    </source>
</evidence>